<dbReference type="EMBL" id="MU151107">
    <property type="protein sequence ID" value="KAF9450334.1"/>
    <property type="molecule type" value="Genomic_DNA"/>
</dbReference>
<organism evidence="2 3">
    <name type="scientific">Macrolepiota fuliginosa MF-IS2</name>
    <dbReference type="NCBI Taxonomy" id="1400762"/>
    <lineage>
        <taxon>Eukaryota</taxon>
        <taxon>Fungi</taxon>
        <taxon>Dikarya</taxon>
        <taxon>Basidiomycota</taxon>
        <taxon>Agaricomycotina</taxon>
        <taxon>Agaricomycetes</taxon>
        <taxon>Agaricomycetidae</taxon>
        <taxon>Agaricales</taxon>
        <taxon>Agaricineae</taxon>
        <taxon>Agaricaceae</taxon>
        <taxon>Macrolepiota</taxon>
    </lineage>
</organism>
<feature type="region of interest" description="Disordered" evidence="1">
    <location>
        <begin position="719"/>
        <end position="809"/>
    </location>
</feature>
<feature type="compositionally biased region" description="Low complexity" evidence="1">
    <location>
        <begin position="163"/>
        <end position="174"/>
    </location>
</feature>
<feature type="region of interest" description="Disordered" evidence="1">
    <location>
        <begin position="347"/>
        <end position="382"/>
    </location>
</feature>
<feature type="region of interest" description="Disordered" evidence="1">
    <location>
        <begin position="277"/>
        <end position="296"/>
    </location>
</feature>
<evidence type="ECO:0000313" key="3">
    <source>
        <dbReference type="Proteomes" id="UP000807342"/>
    </source>
</evidence>
<feature type="compositionally biased region" description="Low complexity" evidence="1">
    <location>
        <begin position="48"/>
        <end position="57"/>
    </location>
</feature>
<reference evidence="2" key="1">
    <citation type="submission" date="2020-11" db="EMBL/GenBank/DDBJ databases">
        <authorList>
            <consortium name="DOE Joint Genome Institute"/>
            <person name="Ahrendt S."/>
            <person name="Riley R."/>
            <person name="Andreopoulos W."/>
            <person name="Labutti K."/>
            <person name="Pangilinan J."/>
            <person name="Ruiz-Duenas F.J."/>
            <person name="Barrasa J.M."/>
            <person name="Sanchez-Garcia M."/>
            <person name="Camarero S."/>
            <person name="Miyauchi S."/>
            <person name="Serrano A."/>
            <person name="Linde D."/>
            <person name="Babiker R."/>
            <person name="Drula E."/>
            <person name="Ayuso-Fernandez I."/>
            <person name="Pacheco R."/>
            <person name="Padilla G."/>
            <person name="Ferreira P."/>
            <person name="Barriuso J."/>
            <person name="Kellner H."/>
            <person name="Castanera R."/>
            <person name="Alfaro M."/>
            <person name="Ramirez L."/>
            <person name="Pisabarro A.G."/>
            <person name="Kuo A."/>
            <person name="Tritt A."/>
            <person name="Lipzen A."/>
            <person name="He G."/>
            <person name="Yan M."/>
            <person name="Ng V."/>
            <person name="Cullen D."/>
            <person name="Martin F."/>
            <person name="Rosso M.-N."/>
            <person name="Henrissat B."/>
            <person name="Hibbett D."/>
            <person name="Martinez A.T."/>
            <person name="Grigoriev I.V."/>
        </authorList>
    </citation>
    <scope>NUCLEOTIDE SEQUENCE</scope>
    <source>
        <strain evidence="2">MF-IS2</strain>
    </source>
</reference>
<accession>A0A9P5XG41</accession>
<feature type="region of interest" description="Disordered" evidence="1">
    <location>
        <begin position="1"/>
        <end position="86"/>
    </location>
</feature>
<feature type="compositionally biased region" description="Basic residues" evidence="1">
    <location>
        <begin position="37"/>
        <end position="47"/>
    </location>
</feature>
<feature type="region of interest" description="Disordered" evidence="1">
    <location>
        <begin position="150"/>
        <end position="192"/>
    </location>
</feature>
<feature type="region of interest" description="Disordered" evidence="1">
    <location>
        <begin position="1006"/>
        <end position="1025"/>
    </location>
</feature>
<gene>
    <name evidence="2" type="ORF">P691DRAFT_810524</name>
</gene>
<name>A0A9P5XG41_9AGAR</name>
<feature type="compositionally biased region" description="Polar residues" evidence="1">
    <location>
        <begin position="176"/>
        <end position="192"/>
    </location>
</feature>
<sequence>MSSSSLPIVSTPISGRPRSVRSVASNSSIASSTSTALRRRSRTRTRSRTVTGSAGTRPEGHPPGPFSDLPFVDKYPPHPSDTLLPPHSLNVATSSRSLTSQEADSAVGEVTLVAALPQQSPIPAKLSKAARQASHLASIETSYNPALSAFSRDPELTPNVRDSISTQKSSTCSSFYPPSTSTISGPESPTSPLVTAEEELSQQPNISLLTEGVDEMQEYDGDDVAYRLRLLVNNNYFLPPAHMKPSPEDFAASMNAKKPQKHSAPTFLDIFRVGKSKSKPTTPVTPGFGVGPILRTTSDSITPSYVRRPQTRTPQPSHLSAHPMNGNIDRGRVVVVRERMNNIAVAAKQAEQEMKTRNARREQGSERGRQPQLPLESRDVGDVIDPTDAVDIPLLASNYPFAVQASALHGLGVQESVGAAILADRLPPTSPNMSLYEPDDWRKALLREVVHHSLDHTPDESTFSHVPGTSTPMLASQRVNGESSRSTTPGTRTKRLQQRIADPQTSLEVENVEDPPQESNLTKNDPIRKSQSRPSTAKSAGKFLATPESNDSRRSSYLPVRAITPIANLTPLSPAPRRPLFSVTYSMSQTDLHQHSIDGETPGSELSAKSRLRRSMSTPMLSEAHDSMRQQFVMTPPPPPIPSTRRSSQMTVLTQSYETGREMPSRASAFSSHSHFDDSEELIRRGSPRLSALGNRPSMSSYSQVSLSPTTSAFQEALNHTGDQSTASSMHRNSVERASTEEERRTRSSLASPPPRPSTSLAHIALRPPPRSSSFNYPNSALGRLASSSEPRIEISAPSPTRQHPYSRLRDVNTIPLTLEIPSVNAEVEIHSPAPSSPTSFFDTLQAQPNAMDDLDSSDESEDEDEGEGEEDEVTQSPPPPPPPPLPQSPPPYILDPRARANSTVAASPIRPNTFMRLGNFSTPYVGRGANERFRTLPIGVVDPKKALGFTPVKTPFFSERKSDLGHGNELTTLLVQAQARGREVNSLGQALGVAGASGTSAAATVQSAAAGPSTEGGEKRRPATAGQVNLSSVALQHKPEALKKLDGMMVQHMEAEKDRMRKIASALKSESQLNLPGTIGESGTGW</sequence>
<dbReference type="AlphaFoldDB" id="A0A9P5XG41"/>
<feature type="region of interest" description="Disordered" evidence="1">
    <location>
        <begin position="851"/>
        <end position="906"/>
    </location>
</feature>
<evidence type="ECO:0000256" key="1">
    <source>
        <dbReference type="SAM" id="MobiDB-lite"/>
    </source>
</evidence>
<feature type="compositionally biased region" description="Acidic residues" evidence="1">
    <location>
        <begin position="853"/>
        <end position="874"/>
    </location>
</feature>
<feature type="compositionally biased region" description="Basic and acidic residues" evidence="1">
    <location>
        <begin position="733"/>
        <end position="746"/>
    </location>
</feature>
<proteinExistence type="predicted"/>
<feature type="compositionally biased region" description="Polar residues" evidence="1">
    <location>
        <begin position="1"/>
        <end position="13"/>
    </location>
</feature>
<dbReference type="Proteomes" id="UP000807342">
    <property type="component" value="Unassembled WGS sequence"/>
</dbReference>
<evidence type="ECO:0000313" key="2">
    <source>
        <dbReference type="EMBL" id="KAF9450334.1"/>
    </source>
</evidence>
<protein>
    <submittedName>
        <fullName evidence="2">Uncharacterized protein</fullName>
    </submittedName>
</protein>
<feature type="region of interest" description="Disordered" evidence="1">
    <location>
        <begin position="659"/>
        <end position="681"/>
    </location>
</feature>
<feature type="region of interest" description="Disordered" evidence="1">
    <location>
        <begin position="456"/>
        <end position="556"/>
    </location>
</feature>
<feature type="compositionally biased region" description="Basic and acidic residues" evidence="1">
    <location>
        <begin position="350"/>
        <end position="369"/>
    </location>
</feature>
<dbReference type="OrthoDB" id="3261862at2759"/>
<feature type="compositionally biased region" description="Polar residues" evidence="1">
    <location>
        <begin position="460"/>
        <end position="491"/>
    </location>
</feature>
<comment type="caution">
    <text evidence="2">The sequence shown here is derived from an EMBL/GenBank/DDBJ whole genome shotgun (WGS) entry which is preliminary data.</text>
</comment>
<feature type="region of interest" description="Disordered" evidence="1">
    <location>
        <begin position="304"/>
        <end position="326"/>
    </location>
</feature>
<feature type="compositionally biased region" description="Pro residues" evidence="1">
    <location>
        <begin position="877"/>
        <end position="894"/>
    </location>
</feature>
<keyword evidence="3" id="KW-1185">Reference proteome</keyword>
<feature type="compositionally biased region" description="Low complexity" evidence="1">
    <location>
        <begin position="16"/>
        <end position="36"/>
    </location>
</feature>
<feature type="compositionally biased region" description="Polar residues" evidence="1">
    <location>
        <begin position="721"/>
        <end position="732"/>
    </location>
</feature>